<evidence type="ECO:0000256" key="1">
    <source>
        <dbReference type="ARBA" id="ARBA00008609"/>
    </source>
</evidence>
<dbReference type="GO" id="GO:0004047">
    <property type="term" value="F:aminomethyltransferase activity"/>
    <property type="evidence" value="ECO:0007669"/>
    <property type="project" value="UniProtKB-EC"/>
</dbReference>
<dbReference type="NCBIfam" id="TIGR00528">
    <property type="entry name" value="gcvT"/>
    <property type="match status" value="1"/>
</dbReference>
<comment type="subunit">
    <text evidence="7">The glycine cleavage system is composed of four proteins: P, T, L and H.</text>
</comment>
<comment type="function">
    <text evidence="7">The glycine cleavage system catalyzes the degradation of glycine.</text>
</comment>
<dbReference type="EMBL" id="CP126970">
    <property type="protein sequence ID" value="WIM70136.1"/>
    <property type="molecule type" value="Genomic_DNA"/>
</dbReference>
<comment type="similarity">
    <text evidence="1 7">Belongs to the GcvT family.</text>
</comment>
<evidence type="ECO:0000256" key="4">
    <source>
        <dbReference type="ARBA" id="ARBA00022679"/>
    </source>
</evidence>
<dbReference type="EC" id="2.1.2.10" evidence="2 7"/>
<evidence type="ECO:0000259" key="8">
    <source>
        <dbReference type="Pfam" id="PF01571"/>
    </source>
</evidence>
<dbReference type="Gene3D" id="2.40.30.110">
    <property type="entry name" value="Aminomethyltransferase beta-barrel domains"/>
    <property type="match status" value="1"/>
</dbReference>
<accession>A0ABY8VKG9</accession>
<evidence type="ECO:0000256" key="6">
    <source>
        <dbReference type="ARBA" id="ARBA00047665"/>
    </source>
</evidence>
<evidence type="ECO:0000256" key="2">
    <source>
        <dbReference type="ARBA" id="ARBA00012616"/>
    </source>
</evidence>
<dbReference type="Pfam" id="PF01571">
    <property type="entry name" value="GCV_T"/>
    <property type="match status" value="1"/>
</dbReference>
<keyword evidence="4 7" id="KW-0808">Transferase</keyword>
<dbReference type="InterPro" id="IPR013977">
    <property type="entry name" value="GcvT_C"/>
</dbReference>
<dbReference type="PANTHER" id="PTHR43757">
    <property type="entry name" value="AMINOMETHYLTRANSFERASE"/>
    <property type="match status" value="1"/>
</dbReference>
<protein>
    <recommendedName>
        <fullName evidence="2 7">Aminomethyltransferase</fullName>
        <ecNumber evidence="2 7">2.1.2.10</ecNumber>
    </recommendedName>
    <alternativeName>
        <fullName evidence="5 7">Glycine cleavage system T protein</fullName>
    </alternativeName>
</protein>
<dbReference type="Gene3D" id="4.10.1250.10">
    <property type="entry name" value="Aminomethyltransferase fragment"/>
    <property type="match status" value="1"/>
</dbReference>
<comment type="catalytic activity">
    <reaction evidence="6 7">
        <text>N(6)-[(R)-S(8)-aminomethyldihydrolipoyl]-L-lysyl-[protein] + (6S)-5,6,7,8-tetrahydrofolate = N(6)-[(R)-dihydrolipoyl]-L-lysyl-[protein] + (6R)-5,10-methylene-5,6,7,8-tetrahydrofolate + NH4(+)</text>
        <dbReference type="Rhea" id="RHEA:16945"/>
        <dbReference type="Rhea" id="RHEA-COMP:10475"/>
        <dbReference type="Rhea" id="RHEA-COMP:10492"/>
        <dbReference type="ChEBI" id="CHEBI:15636"/>
        <dbReference type="ChEBI" id="CHEBI:28938"/>
        <dbReference type="ChEBI" id="CHEBI:57453"/>
        <dbReference type="ChEBI" id="CHEBI:83100"/>
        <dbReference type="ChEBI" id="CHEBI:83143"/>
        <dbReference type="EC" id="2.1.2.10"/>
    </reaction>
</comment>
<gene>
    <name evidence="7 10" type="primary">gcvT</name>
    <name evidence="10" type="ORF">QP029_13300</name>
</gene>
<name>A0ABY8VKG9_9CORY</name>
<dbReference type="Proteomes" id="UP001238805">
    <property type="component" value="Chromosome"/>
</dbReference>
<dbReference type="InterPro" id="IPR029043">
    <property type="entry name" value="GcvT/YgfZ_C"/>
</dbReference>
<evidence type="ECO:0000256" key="7">
    <source>
        <dbReference type="HAMAP-Rule" id="MF_00259"/>
    </source>
</evidence>
<dbReference type="InterPro" id="IPR028896">
    <property type="entry name" value="GcvT/YgfZ/DmdA"/>
</dbReference>
<feature type="domain" description="GCVT N-terminal" evidence="8">
    <location>
        <begin position="12"/>
        <end position="271"/>
    </location>
</feature>
<reference evidence="10 11" key="1">
    <citation type="submission" date="2023-05" db="EMBL/GenBank/DDBJ databases">
        <title>Corynebacterium suedekumii sp. nov. and Corynebacterium breve sp. nov. isolated from raw cow's milk.</title>
        <authorList>
            <person name="Baer M.K."/>
            <person name="Mehl L."/>
            <person name="Hellmuth R."/>
            <person name="Marke G."/>
            <person name="Lipski A."/>
        </authorList>
    </citation>
    <scope>NUCLEOTIDE SEQUENCE [LARGE SCALE GENOMIC DNA]</scope>
    <source>
        <strain evidence="10 11">LM112</strain>
    </source>
</reference>
<evidence type="ECO:0000313" key="10">
    <source>
        <dbReference type="EMBL" id="WIM70136.1"/>
    </source>
</evidence>
<dbReference type="Gene3D" id="3.30.1360.120">
    <property type="entry name" value="Probable tRNA modification gtpase trme, domain 1"/>
    <property type="match status" value="1"/>
</dbReference>
<dbReference type="SUPFAM" id="SSF101790">
    <property type="entry name" value="Aminomethyltransferase beta-barrel domain"/>
    <property type="match status" value="1"/>
</dbReference>
<keyword evidence="3 7" id="KW-0032">Aminotransferase</keyword>
<keyword evidence="11" id="KW-1185">Reference proteome</keyword>
<dbReference type="SUPFAM" id="SSF103025">
    <property type="entry name" value="Folate-binding domain"/>
    <property type="match status" value="1"/>
</dbReference>
<evidence type="ECO:0000259" key="9">
    <source>
        <dbReference type="Pfam" id="PF08669"/>
    </source>
</evidence>
<dbReference type="NCBIfam" id="NF001567">
    <property type="entry name" value="PRK00389.1"/>
    <property type="match status" value="1"/>
</dbReference>
<feature type="domain" description="Aminomethyltransferase C-terminal" evidence="9">
    <location>
        <begin position="289"/>
        <end position="364"/>
    </location>
</feature>
<evidence type="ECO:0000256" key="3">
    <source>
        <dbReference type="ARBA" id="ARBA00022576"/>
    </source>
</evidence>
<proteinExistence type="inferred from homology"/>
<evidence type="ECO:0000313" key="11">
    <source>
        <dbReference type="Proteomes" id="UP001238805"/>
    </source>
</evidence>
<dbReference type="Pfam" id="PF08669">
    <property type="entry name" value="GCV_T_C"/>
    <property type="match status" value="1"/>
</dbReference>
<organism evidence="10 11">
    <name type="scientific">Corynebacterium suedekumii</name>
    <dbReference type="NCBI Taxonomy" id="3049801"/>
    <lineage>
        <taxon>Bacteria</taxon>
        <taxon>Bacillati</taxon>
        <taxon>Actinomycetota</taxon>
        <taxon>Actinomycetes</taxon>
        <taxon>Mycobacteriales</taxon>
        <taxon>Corynebacteriaceae</taxon>
        <taxon>Corynebacterium</taxon>
    </lineage>
</organism>
<dbReference type="InterPro" id="IPR022903">
    <property type="entry name" value="GcvT_bac"/>
</dbReference>
<dbReference type="RefSeq" id="WP_284874729.1">
    <property type="nucleotide sequence ID" value="NZ_CP126970.1"/>
</dbReference>
<dbReference type="InterPro" id="IPR027266">
    <property type="entry name" value="TrmE/GcvT-like"/>
</dbReference>
<dbReference type="Gene3D" id="3.30.70.1400">
    <property type="entry name" value="Aminomethyltransferase beta-barrel domains"/>
    <property type="match status" value="1"/>
</dbReference>
<dbReference type="PIRSF" id="PIRSF006487">
    <property type="entry name" value="GcvT"/>
    <property type="match status" value="1"/>
</dbReference>
<evidence type="ECO:0000256" key="5">
    <source>
        <dbReference type="ARBA" id="ARBA00031395"/>
    </source>
</evidence>
<dbReference type="HAMAP" id="MF_00259">
    <property type="entry name" value="GcvT"/>
    <property type="match status" value="1"/>
</dbReference>
<dbReference type="InterPro" id="IPR006222">
    <property type="entry name" value="GCVT_N"/>
</dbReference>
<sequence length="369" mass="39753">MTDTTDLRTSPLHSRHEELGASFTPFGAWTMPLKYGNELDEHRAVRSSAGLFDLSHMGEIRVTGPDAGTFLDHALISTLSTIPVGKAKYSMIVDDNGGILDDLISYRLADEEYLVVPNAGNTDVVWEAFQDRADGFDVDLVNESLDTALIAVQGPDAAEIITSVVDDADEATVHDMKYYAAAPLTVAGIDALLARTGYTGEDGFELYVPNDQAGQLWDALLNAGDSHDLLPAGLAARDSLRLEAGMPLYGNELTRDITPVEAGMAMAFRKKEADFVGRAALADREATSRIVGLRGEGRRAARSGAEVYRGDELIGTVTSGQPSPTLGYPVALALLSGEIAPGEQLEVDIRGKRHPFQVVDTPFYQRAER</sequence>
<dbReference type="PANTHER" id="PTHR43757:SF2">
    <property type="entry name" value="AMINOMETHYLTRANSFERASE, MITOCHONDRIAL"/>
    <property type="match status" value="1"/>
</dbReference>
<dbReference type="InterPro" id="IPR006223">
    <property type="entry name" value="GcvT"/>
</dbReference>